<dbReference type="Pfam" id="PF00001">
    <property type="entry name" value="7tm_1"/>
    <property type="match status" value="1"/>
</dbReference>
<keyword evidence="5 8" id="KW-0472">Membrane</keyword>
<dbReference type="InterPro" id="IPR017452">
    <property type="entry name" value="GPCR_Rhodpsn_7TM"/>
</dbReference>
<keyword evidence="3 8" id="KW-1133">Transmembrane helix</keyword>
<evidence type="ECO:0000256" key="5">
    <source>
        <dbReference type="ARBA" id="ARBA00023136"/>
    </source>
</evidence>
<evidence type="ECO:0000256" key="8">
    <source>
        <dbReference type="SAM" id="Phobius"/>
    </source>
</evidence>
<feature type="transmembrane region" description="Helical" evidence="8">
    <location>
        <begin position="127"/>
        <end position="148"/>
    </location>
</feature>
<dbReference type="InterPro" id="IPR050125">
    <property type="entry name" value="GPCR_opsins"/>
</dbReference>
<reference evidence="10" key="2">
    <citation type="journal article" date="2021" name="Genome Biol. Evol.">
        <title>Developing a high-quality reference genome for a parasitic bivalve with doubly uniparental inheritance (Bivalvia: Unionida).</title>
        <authorList>
            <person name="Smith C.H."/>
        </authorList>
    </citation>
    <scope>NUCLEOTIDE SEQUENCE</scope>
    <source>
        <strain evidence="10">CHS0354</strain>
        <tissue evidence="10">Mantle</tissue>
    </source>
</reference>
<feature type="domain" description="G-protein coupled receptors family 1 profile" evidence="9">
    <location>
        <begin position="1"/>
        <end position="178"/>
    </location>
</feature>
<feature type="transmembrane region" description="Helical" evidence="8">
    <location>
        <begin position="12"/>
        <end position="32"/>
    </location>
</feature>
<dbReference type="PRINTS" id="PR00237">
    <property type="entry name" value="GPCRRHODOPSN"/>
</dbReference>
<keyword evidence="11" id="KW-1185">Reference proteome</keyword>
<evidence type="ECO:0000313" key="10">
    <source>
        <dbReference type="EMBL" id="KAK3600598.1"/>
    </source>
</evidence>
<dbReference type="InterPro" id="IPR000276">
    <property type="entry name" value="GPCR_Rhodpsn"/>
</dbReference>
<gene>
    <name evidence="10" type="ORF">CHS0354_001128</name>
</gene>
<evidence type="ECO:0000256" key="6">
    <source>
        <dbReference type="ARBA" id="ARBA00023170"/>
    </source>
</evidence>
<proteinExistence type="predicted"/>
<evidence type="ECO:0000256" key="3">
    <source>
        <dbReference type="ARBA" id="ARBA00022989"/>
    </source>
</evidence>
<feature type="transmembrane region" description="Helical" evidence="8">
    <location>
        <begin position="160"/>
        <end position="180"/>
    </location>
</feature>
<comment type="subcellular location">
    <subcellularLocation>
        <location evidence="1">Membrane</location>
        <topology evidence="1">Multi-pass membrane protein</topology>
    </subcellularLocation>
</comment>
<accession>A0AAE0W3E0</accession>
<dbReference type="AlphaFoldDB" id="A0AAE0W3E0"/>
<keyword evidence="4" id="KW-0297">G-protein coupled receptor</keyword>
<evidence type="ECO:0000256" key="1">
    <source>
        <dbReference type="ARBA" id="ARBA00004141"/>
    </source>
</evidence>
<evidence type="ECO:0000313" key="11">
    <source>
        <dbReference type="Proteomes" id="UP001195483"/>
    </source>
</evidence>
<dbReference type="GO" id="GO:0016020">
    <property type="term" value="C:membrane"/>
    <property type="evidence" value="ECO:0007669"/>
    <property type="project" value="UniProtKB-SubCell"/>
</dbReference>
<dbReference type="SUPFAM" id="SSF81321">
    <property type="entry name" value="Family A G protein-coupled receptor-like"/>
    <property type="match status" value="1"/>
</dbReference>
<reference evidence="10" key="3">
    <citation type="submission" date="2023-05" db="EMBL/GenBank/DDBJ databases">
        <authorList>
            <person name="Smith C.H."/>
        </authorList>
    </citation>
    <scope>NUCLEOTIDE SEQUENCE</scope>
    <source>
        <strain evidence="10">CHS0354</strain>
        <tissue evidence="10">Mantle</tissue>
    </source>
</reference>
<dbReference type="EMBL" id="JAEAOA010000117">
    <property type="protein sequence ID" value="KAK3600598.1"/>
    <property type="molecule type" value="Genomic_DNA"/>
</dbReference>
<organism evidence="10 11">
    <name type="scientific">Potamilus streckersoni</name>
    <dbReference type="NCBI Taxonomy" id="2493646"/>
    <lineage>
        <taxon>Eukaryota</taxon>
        <taxon>Metazoa</taxon>
        <taxon>Spiralia</taxon>
        <taxon>Lophotrochozoa</taxon>
        <taxon>Mollusca</taxon>
        <taxon>Bivalvia</taxon>
        <taxon>Autobranchia</taxon>
        <taxon>Heteroconchia</taxon>
        <taxon>Palaeoheterodonta</taxon>
        <taxon>Unionida</taxon>
        <taxon>Unionoidea</taxon>
        <taxon>Unionidae</taxon>
        <taxon>Ambleminae</taxon>
        <taxon>Lampsilini</taxon>
        <taxon>Potamilus</taxon>
    </lineage>
</organism>
<evidence type="ECO:0000256" key="2">
    <source>
        <dbReference type="ARBA" id="ARBA00022692"/>
    </source>
</evidence>
<keyword evidence="2 8" id="KW-0812">Transmembrane</keyword>
<dbReference type="GO" id="GO:0004930">
    <property type="term" value="F:G protein-coupled receptor activity"/>
    <property type="evidence" value="ECO:0007669"/>
    <property type="project" value="UniProtKB-KW"/>
</dbReference>
<protein>
    <recommendedName>
        <fullName evidence="9">G-protein coupled receptors family 1 profile domain-containing protein</fullName>
    </recommendedName>
</protein>
<reference evidence="10" key="1">
    <citation type="journal article" date="2021" name="Genome Biol. Evol.">
        <title>A High-Quality Reference Genome for a Parasitic Bivalve with Doubly Uniparental Inheritance (Bivalvia: Unionida).</title>
        <authorList>
            <person name="Smith C.H."/>
        </authorList>
    </citation>
    <scope>NUCLEOTIDE SEQUENCE</scope>
    <source>
        <strain evidence="10">CHS0354</strain>
    </source>
</reference>
<dbReference type="Gene3D" id="1.20.1070.10">
    <property type="entry name" value="Rhodopsin 7-helix transmembrane proteins"/>
    <property type="match status" value="1"/>
</dbReference>
<evidence type="ECO:0000256" key="7">
    <source>
        <dbReference type="ARBA" id="ARBA00023224"/>
    </source>
</evidence>
<dbReference type="PANTHER" id="PTHR24240">
    <property type="entry name" value="OPSIN"/>
    <property type="match status" value="1"/>
</dbReference>
<dbReference type="PROSITE" id="PS50262">
    <property type="entry name" value="G_PROTEIN_RECEP_F1_2"/>
    <property type="match status" value="1"/>
</dbReference>
<dbReference type="Proteomes" id="UP001195483">
    <property type="component" value="Unassembled WGS sequence"/>
</dbReference>
<keyword evidence="6" id="KW-0675">Receptor</keyword>
<name>A0AAE0W3E0_9BIVA</name>
<evidence type="ECO:0000259" key="9">
    <source>
        <dbReference type="PROSITE" id="PS50262"/>
    </source>
</evidence>
<sequence>MLTSRLKKPKTVVQILVGVWTYSLLWALLPFLGWGSYSPEPFHTSCSIDWLGKSVNARTYVWFIYISIVVVPILVMTYSYYHVLVTVKTQVTPIAPEVVASGPPSRVAHPAHGITFERGIDRRANKIVFVTMLLYCIAWLPYTVLSMLSTVGVHVPEMMTMIPCILAKSQCAFNPIVYLITHKPFRISCYHVCRCRTESSMYINDNKHSLKLDTNAQITCGKCSSLYLRFVLYKSRVMT</sequence>
<keyword evidence="7" id="KW-0807">Transducer</keyword>
<comment type="caution">
    <text evidence="10">The sequence shown here is derived from an EMBL/GenBank/DDBJ whole genome shotgun (WGS) entry which is preliminary data.</text>
</comment>
<feature type="transmembrane region" description="Helical" evidence="8">
    <location>
        <begin position="60"/>
        <end position="81"/>
    </location>
</feature>
<evidence type="ECO:0000256" key="4">
    <source>
        <dbReference type="ARBA" id="ARBA00023040"/>
    </source>
</evidence>